<dbReference type="AlphaFoldDB" id="A0A9W6XC27"/>
<keyword evidence="14" id="KW-1185">Reference proteome</keyword>
<keyword evidence="10" id="KW-0906">Nuclear pore complex</keyword>
<dbReference type="PANTHER" id="PTHR13269">
    <property type="entry name" value="NUCLEOPORIN NDC1"/>
    <property type="match status" value="1"/>
</dbReference>
<comment type="caution">
    <text evidence="13">The sequence shown here is derived from an EMBL/GenBank/DDBJ whole genome shotgun (WGS) entry which is preliminary data.</text>
</comment>
<dbReference type="PANTHER" id="PTHR13269:SF6">
    <property type="entry name" value="NUCLEOPORIN NDC1"/>
    <property type="match status" value="1"/>
</dbReference>
<accession>A0A9W6XC27</accession>
<keyword evidence="8" id="KW-1133">Transmembrane helix</keyword>
<dbReference type="Proteomes" id="UP001165121">
    <property type="component" value="Unassembled WGS sequence"/>
</dbReference>
<proteinExistence type="inferred from homology"/>
<keyword evidence="4" id="KW-0813">Transport</keyword>
<evidence type="ECO:0000256" key="6">
    <source>
        <dbReference type="ARBA" id="ARBA00022816"/>
    </source>
</evidence>
<organism evidence="13 14">
    <name type="scientific">Phytophthora fragariaefolia</name>
    <dbReference type="NCBI Taxonomy" id="1490495"/>
    <lineage>
        <taxon>Eukaryota</taxon>
        <taxon>Sar</taxon>
        <taxon>Stramenopiles</taxon>
        <taxon>Oomycota</taxon>
        <taxon>Peronosporomycetes</taxon>
        <taxon>Peronosporales</taxon>
        <taxon>Peronosporaceae</taxon>
        <taxon>Phytophthora</taxon>
    </lineage>
</organism>
<dbReference type="GO" id="GO:0051028">
    <property type="term" value="P:mRNA transport"/>
    <property type="evidence" value="ECO:0007669"/>
    <property type="project" value="UniProtKB-KW"/>
</dbReference>
<comment type="similarity">
    <text evidence="3">Belongs to the NDC1 family.</text>
</comment>
<reference evidence="13" key="1">
    <citation type="submission" date="2023-04" db="EMBL/GenBank/DDBJ databases">
        <title>Phytophthora fragariaefolia NBRC 109709.</title>
        <authorList>
            <person name="Ichikawa N."/>
            <person name="Sato H."/>
            <person name="Tonouchi N."/>
        </authorList>
    </citation>
    <scope>NUCLEOTIDE SEQUENCE</scope>
    <source>
        <strain evidence="13">NBRC 109709</strain>
    </source>
</reference>
<dbReference type="EMBL" id="BSXT01000899">
    <property type="protein sequence ID" value="GMF35849.1"/>
    <property type="molecule type" value="Genomic_DNA"/>
</dbReference>
<evidence type="ECO:0000256" key="7">
    <source>
        <dbReference type="ARBA" id="ARBA00022927"/>
    </source>
</evidence>
<dbReference type="GO" id="GO:0031965">
    <property type="term" value="C:nuclear membrane"/>
    <property type="evidence" value="ECO:0007669"/>
    <property type="project" value="UniProtKB-SubCell"/>
</dbReference>
<evidence type="ECO:0000313" key="14">
    <source>
        <dbReference type="Proteomes" id="UP001165121"/>
    </source>
</evidence>
<evidence type="ECO:0000313" key="13">
    <source>
        <dbReference type="EMBL" id="GMF35849.1"/>
    </source>
</evidence>
<keyword evidence="11" id="KW-0472">Membrane</keyword>
<sequence length="430" mass="47712">MAASAQAAADLGSFAVAGGLVSFVSFTLVETSLGQDPFVLDPRAAFVRAMQRDVVRAVRRGVLVYIVGRTLSWLFAGASEAGGETEASFLTLHASRVMFQITSSVLENLAILSSASVFRILLFRASYQVLSGAFGDSHNLWDSLAVVKPKEGDVASALFATDVAANPQNSTPLNEQYLQGLHKRMNAVLKQISDKKTPKAPADAEDAEILDSLFKYENLLTGCKFDAVARESLFSSRDRWNALFRSTTAVVDAFTLMLQLLNTLPERKSSAGDNSATGALALEQSVASLVRFLNSQHDAHPLLLLHQYPHLANLRISSASVKSPIRFFVESKLQFAIRRFVVEEARRRVFQRAKVVRAAESLLCHLISASRAEDKQGYVQVCFTNPFCYGAIRNLPFYTCIFCRYSTPYQLYFHRSWSVATRWKRTWKRA</sequence>
<keyword evidence="9" id="KW-0811">Translocation</keyword>
<dbReference type="GO" id="GO:0070762">
    <property type="term" value="C:nuclear pore transmembrane ring"/>
    <property type="evidence" value="ECO:0007669"/>
    <property type="project" value="TreeGrafter"/>
</dbReference>
<evidence type="ECO:0000256" key="2">
    <source>
        <dbReference type="ARBA" id="ARBA00004567"/>
    </source>
</evidence>
<evidence type="ECO:0000256" key="12">
    <source>
        <dbReference type="ARBA" id="ARBA00023242"/>
    </source>
</evidence>
<evidence type="ECO:0000256" key="3">
    <source>
        <dbReference type="ARBA" id="ARBA00005760"/>
    </source>
</evidence>
<evidence type="ECO:0000256" key="8">
    <source>
        <dbReference type="ARBA" id="ARBA00022989"/>
    </source>
</evidence>
<evidence type="ECO:0000256" key="1">
    <source>
        <dbReference type="ARBA" id="ARBA00004232"/>
    </source>
</evidence>
<dbReference type="InterPro" id="IPR019049">
    <property type="entry name" value="Nucleoporin_prot_Ndc1/Nup"/>
</dbReference>
<protein>
    <submittedName>
        <fullName evidence="13">Unnamed protein product</fullName>
    </submittedName>
</protein>
<evidence type="ECO:0000256" key="4">
    <source>
        <dbReference type="ARBA" id="ARBA00022448"/>
    </source>
</evidence>
<evidence type="ECO:0000256" key="5">
    <source>
        <dbReference type="ARBA" id="ARBA00022692"/>
    </source>
</evidence>
<keyword evidence="6" id="KW-0509">mRNA transport</keyword>
<dbReference type="GO" id="GO:0015031">
    <property type="term" value="P:protein transport"/>
    <property type="evidence" value="ECO:0007669"/>
    <property type="project" value="UniProtKB-KW"/>
</dbReference>
<evidence type="ECO:0000256" key="11">
    <source>
        <dbReference type="ARBA" id="ARBA00023136"/>
    </source>
</evidence>
<gene>
    <name evidence="13" type="ORF">Pfra01_000960000</name>
</gene>
<keyword evidence="5" id="KW-0812">Transmembrane</keyword>
<keyword evidence="7" id="KW-0653">Protein transport</keyword>
<keyword evidence="12" id="KW-0539">Nucleus</keyword>
<comment type="subcellular location">
    <subcellularLocation>
        <location evidence="1">Nucleus membrane</location>
        <topology evidence="1">Multi-pass membrane protein</topology>
    </subcellularLocation>
    <subcellularLocation>
        <location evidence="2">Nucleus</location>
        <location evidence="2">Nuclear pore complex</location>
    </subcellularLocation>
</comment>
<name>A0A9W6XC27_9STRA</name>
<evidence type="ECO:0000256" key="10">
    <source>
        <dbReference type="ARBA" id="ARBA00023132"/>
    </source>
</evidence>
<dbReference type="GO" id="GO:0030674">
    <property type="term" value="F:protein-macromolecule adaptor activity"/>
    <property type="evidence" value="ECO:0007669"/>
    <property type="project" value="TreeGrafter"/>
</dbReference>
<dbReference type="GO" id="GO:0006999">
    <property type="term" value="P:nuclear pore organization"/>
    <property type="evidence" value="ECO:0007669"/>
    <property type="project" value="TreeGrafter"/>
</dbReference>
<dbReference type="OrthoDB" id="67850at2759"/>
<evidence type="ECO:0000256" key="9">
    <source>
        <dbReference type="ARBA" id="ARBA00023010"/>
    </source>
</evidence>